<dbReference type="GO" id="GO:0000160">
    <property type="term" value="P:phosphorelay signal transduction system"/>
    <property type="evidence" value="ECO:0007669"/>
    <property type="project" value="InterPro"/>
</dbReference>
<accession>A0A235H6Y8</accession>
<gene>
    <name evidence="5" type="ORF">CHT98_25435</name>
</gene>
<dbReference type="PANTHER" id="PTHR44591:SF25">
    <property type="entry name" value="CHEMOTAXIS TWO-COMPONENT RESPONSE REGULATOR"/>
    <property type="match status" value="1"/>
</dbReference>
<evidence type="ECO:0000313" key="5">
    <source>
        <dbReference type="EMBL" id="OYD81538.1"/>
    </source>
</evidence>
<dbReference type="Pfam" id="PF00072">
    <property type="entry name" value="Response_reg"/>
    <property type="match status" value="1"/>
</dbReference>
<dbReference type="EMBL" id="NOWT01000032">
    <property type="protein sequence ID" value="OYD81538.1"/>
    <property type="molecule type" value="Genomic_DNA"/>
</dbReference>
<reference evidence="5 6" key="1">
    <citation type="submission" date="2017-07" db="EMBL/GenBank/DDBJ databases">
        <title>Whole genome sequence of Azospirillum brasilense 2A1, a potential biofertilizer strain.</title>
        <authorList>
            <person name="Fontana C.A."/>
            <person name="Toffoli L.M."/>
            <person name="Salazar S.M."/>
            <person name="Puglisi E."/>
            <person name="Pedraza R."/>
            <person name="Bassi D."/>
            <person name="Cocconcelli P.S."/>
        </authorList>
    </citation>
    <scope>NUCLEOTIDE SEQUENCE [LARGE SCALE GENOMIC DNA]</scope>
    <source>
        <strain evidence="5 6">2A1</strain>
        <plasmid evidence="5">unnamed</plasmid>
    </source>
</reference>
<sequence length="147" mass="16256">MTDRPNPQPRVLVVDDAVTVRAYTRQVLEADGFLVDEAVNGIDGLEHALASAPDLLIVDINMQKMDGYTMLRRLRQEQTLRDVPAIMISTESKDSDRENALLAGANWYFVKPVRPVDLTGAARLLTGRHQDDGRQDGGRQAGNGERS</sequence>
<feature type="modified residue" description="4-aspartylphosphate" evidence="2">
    <location>
        <position position="59"/>
    </location>
</feature>
<evidence type="ECO:0000313" key="6">
    <source>
        <dbReference type="Proteomes" id="UP000215367"/>
    </source>
</evidence>
<evidence type="ECO:0000256" key="3">
    <source>
        <dbReference type="SAM" id="MobiDB-lite"/>
    </source>
</evidence>
<evidence type="ECO:0000256" key="2">
    <source>
        <dbReference type="PROSITE-ProRule" id="PRU00169"/>
    </source>
</evidence>
<comment type="caution">
    <text evidence="5">The sequence shown here is derived from an EMBL/GenBank/DDBJ whole genome shotgun (WGS) entry which is preliminary data.</text>
</comment>
<keyword evidence="5" id="KW-0614">Plasmid</keyword>
<dbReference type="SMART" id="SM00448">
    <property type="entry name" value="REC"/>
    <property type="match status" value="1"/>
</dbReference>
<name>A0A235H6Y8_AZOBR</name>
<dbReference type="InterPro" id="IPR011006">
    <property type="entry name" value="CheY-like_superfamily"/>
</dbReference>
<dbReference type="Gene3D" id="3.40.50.2300">
    <property type="match status" value="1"/>
</dbReference>
<dbReference type="AlphaFoldDB" id="A0A235H6Y8"/>
<keyword evidence="1 2" id="KW-0597">Phosphoprotein</keyword>
<dbReference type="SUPFAM" id="SSF52172">
    <property type="entry name" value="CheY-like"/>
    <property type="match status" value="1"/>
</dbReference>
<feature type="region of interest" description="Disordered" evidence="3">
    <location>
        <begin position="124"/>
        <end position="147"/>
    </location>
</feature>
<evidence type="ECO:0000256" key="1">
    <source>
        <dbReference type="ARBA" id="ARBA00022553"/>
    </source>
</evidence>
<organism evidence="5 6">
    <name type="scientific">Azospirillum brasilense</name>
    <dbReference type="NCBI Taxonomy" id="192"/>
    <lineage>
        <taxon>Bacteria</taxon>
        <taxon>Pseudomonadati</taxon>
        <taxon>Pseudomonadota</taxon>
        <taxon>Alphaproteobacteria</taxon>
        <taxon>Rhodospirillales</taxon>
        <taxon>Azospirillaceae</taxon>
        <taxon>Azospirillum</taxon>
    </lineage>
</organism>
<dbReference type="InterPro" id="IPR001789">
    <property type="entry name" value="Sig_transdc_resp-reg_receiver"/>
</dbReference>
<evidence type="ECO:0000259" key="4">
    <source>
        <dbReference type="PROSITE" id="PS50110"/>
    </source>
</evidence>
<dbReference type="Proteomes" id="UP000215367">
    <property type="component" value="Unassembled WGS sequence"/>
</dbReference>
<dbReference type="InterPro" id="IPR050595">
    <property type="entry name" value="Bact_response_regulator"/>
</dbReference>
<proteinExistence type="predicted"/>
<protein>
    <submittedName>
        <fullName evidence="5">Two-component system response regulator</fullName>
    </submittedName>
</protein>
<feature type="compositionally biased region" description="Basic and acidic residues" evidence="3">
    <location>
        <begin position="128"/>
        <end position="137"/>
    </location>
</feature>
<dbReference type="PROSITE" id="PS50110">
    <property type="entry name" value="RESPONSE_REGULATORY"/>
    <property type="match status" value="1"/>
</dbReference>
<feature type="domain" description="Response regulatory" evidence="4">
    <location>
        <begin position="10"/>
        <end position="126"/>
    </location>
</feature>
<geneLocation type="plasmid" evidence="5">
    <name>unnamed</name>
</geneLocation>
<dbReference type="RefSeq" id="WP_094306216.1">
    <property type="nucleotide sequence ID" value="NZ_NOWT01000032.1"/>
</dbReference>
<dbReference type="PANTHER" id="PTHR44591">
    <property type="entry name" value="STRESS RESPONSE REGULATOR PROTEIN 1"/>
    <property type="match status" value="1"/>
</dbReference>